<keyword evidence="4" id="KW-1185">Reference proteome</keyword>
<dbReference type="PROSITE" id="PS51009">
    <property type="entry name" value="CYTCII"/>
    <property type="match status" value="1"/>
</dbReference>
<dbReference type="InterPro" id="IPR002321">
    <property type="entry name" value="Cyt_c_II"/>
</dbReference>
<evidence type="ECO:0000256" key="2">
    <source>
        <dbReference type="PIRSR" id="PIRSR000027-2"/>
    </source>
</evidence>
<dbReference type="Pfam" id="PF01322">
    <property type="entry name" value="Cytochrom_C_2"/>
    <property type="match status" value="1"/>
</dbReference>
<dbReference type="GO" id="GO:0020037">
    <property type="term" value="F:heme binding"/>
    <property type="evidence" value="ECO:0007669"/>
    <property type="project" value="InterPro"/>
</dbReference>
<proteinExistence type="predicted"/>
<dbReference type="Gene3D" id="1.20.120.10">
    <property type="entry name" value="Cytochrome c/b562"/>
    <property type="match status" value="1"/>
</dbReference>
<dbReference type="GO" id="GO:0005506">
    <property type="term" value="F:iron ion binding"/>
    <property type="evidence" value="ECO:0007669"/>
    <property type="project" value="InterPro"/>
</dbReference>
<evidence type="ECO:0000256" key="1">
    <source>
        <dbReference type="PIRSR" id="PIRSR000027-1"/>
    </source>
</evidence>
<evidence type="ECO:0000313" key="3">
    <source>
        <dbReference type="EMBL" id="QLL60921.1"/>
    </source>
</evidence>
<sequence>MKIRAIILSAALAGVGVTVVAAADEPQAVRQQLMKKVGKAAGALSGIAKGEKPYDAEIVKASLTTISETVKIFPTHFPAGSETGSETEASPKIWQNMDDFKAKAAKLGTDASTFLAQLPADKAGVGAALGILGKDCSSCHETYRLKKD</sequence>
<name>A0A859QQZ1_9HYPH</name>
<dbReference type="RefSeq" id="WP_180940481.1">
    <property type="nucleotide sequence ID" value="NZ_CP041238.1"/>
</dbReference>
<evidence type="ECO:0000313" key="4">
    <source>
        <dbReference type="Proteomes" id="UP000510721"/>
    </source>
</evidence>
<dbReference type="InterPro" id="IPR010980">
    <property type="entry name" value="Cyt_c/b562"/>
</dbReference>
<dbReference type="InterPro" id="IPR015984">
    <property type="entry name" value="Cyt_c_prime_subgr"/>
</dbReference>
<gene>
    <name evidence="3" type="ORF">FKV68_05340</name>
</gene>
<keyword evidence="1" id="KW-0408">Iron</keyword>
<comment type="PTM">
    <text evidence="2">Binds 1 heme group per subunit.</text>
</comment>
<dbReference type="SUPFAM" id="SSF47175">
    <property type="entry name" value="Cytochromes"/>
    <property type="match status" value="1"/>
</dbReference>
<reference evidence="3 4" key="1">
    <citation type="submission" date="2019-06" db="EMBL/GenBank/DDBJ databases">
        <title>Complete genome sequence of Ensifer mexicanus ITTG R7 isolated from nodules of Acacia angustissima (Mill.) Kuntze.</title>
        <authorList>
            <person name="Rincon-Rosales R."/>
            <person name="Rogel M.A."/>
            <person name="Guerrero G."/>
            <person name="Rincon-Molina C.I."/>
            <person name="Lopez-Lopez A."/>
            <person name="Martinez-Romero E."/>
        </authorList>
    </citation>
    <scope>NUCLEOTIDE SEQUENCE [LARGE SCALE GENOMIC DNA]</scope>
    <source>
        <strain evidence="3 4">ITTG R7</strain>
    </source>
</reference>
<dbReference type="KEGG" id="emx:FKV68_05340"/>
<dbReference type="GO" id="GO:0022900">
    <property type="term" value="P:electron transport chain"/>
    <property type="evidence" value="ECO:0007669"/>
    <property type="project" value="InterPro"/>
</dbReference>
<dbReference type="Proteomes" id="UP000510721">
    <property type="component" value="Chromosome"/>
</dbReference>
<dbReference type="GO" id="GO:0042597">
    <property type="term" value="C:periplasmic space"/>
    <property type="evidence" value="ECO:0007669"/>
    <property type="project" value="InterPro"/>
</dbReference>
<accession>A0A859QQZ1</accession>
<dbReference type="GO" id="GO:0009055">
    <property type="term" value="F:electron transfer activity"/>
    <property type="evidence" value="ECO:0007669"/>
    <property type="project" value="InterPro"/>
</dbReference>
<dbReference type="EMBL" id="CP041238">
    <property type="protein sequence ID" value="QLL60921.1"/>
    <property type="molecule type" value="Genomic_DNA"/>
</dbReference>
<organism evidence="3 4">
    <name type="scientific">Sinorhizobium mexicanum</name>
    <dbReference type="NCBI Taxonomy" id="375549"/>
    <lineage>
        <taxon>Bacteria</taxon>
        <taxon>Pseudomonadati</taxon>
        <taxon>Pseudomonadota</taxon>
        <taxon>Alphaproteobacteria</taxon>
        <taxon>Hyphomicrobiales</taxon>
        <taxon>Rhizobiaceae</taxon>
        <taxon>Sinorhizobium/Ensifer group</taxon>
        <taxon>Sinorhizobium</taxon>
    </lineage>
</organism>
<keyword evidence="1" id="KW-0479">Metal-binding</keyword>
<dbReference type="InterPro" id="IPR012127">
    <property type="entry name" value="Cyt_c_prime"/>
</dbReference>
<feature type="binding site" description="axial binding residue" evidence="1">
    <location>
        <position position="140"/>
    </location>
    <ligand>
        <name>heme c</name>
        <dbReference type="ChEBI" id="CHEBI:61717"/>
    </ligand>
    <ligandPart>
        <name>Fe</name>
        <dbReference type="ChEBI" id="CHEBI:18248"/>
    </ligandPart>
</feature>
<dbReference type="PRINTS" id="PR00608">
    <property type="entry name" value="CYTCHROMECII"/>
</dbReference>
<dbReference type="PIRSF" id="PIRSF000027">
    <property type="entry name" value="Cytc_c_prime"/>
    <property type="match status" value="1"/>
</dbReference>
<feature type="binding site" description="covalent" evidence="2">
    <location>
        <position position="139"/>
    </location>
    <ligand>
        <name>heme c</name>
        <dbReference type="ChEBI" id="CHEBI:61717"/>
    </ligand>
</feature>
<feature type="binding site" description="covalent" evidence="2">
    <location>
        <position position="136"/>
    </location>
    <ligand>
        <name>heme c</name>
        <dbReference type="ChEBI" id="CHEBI:61717"/>
    </ligand>
</feature>
<protein>
    <submittedName>
        <fullName evidence="3">Cytochrome C556</fullName>
    </submittedName>
</protein>
<keyword evidence="2" id="KW-0349">Heme</keyword>
<dbReference type="AlphaFoldDB" id="A0A859QQZ1"/>